<dbReference type="RefSeq" id="WP_160591632.1">
    <property type="nucleotide sequence ID" value="NZ_BAAAFP010000003.1"/>
</dbReference>
<dbReference type="AlphaFoldDB" id="A0A844ZQB3"/>
<gene>
    <name evidence="3" type="ORF">GRI32_09565</name>
</gene>
<keyword evidence="1" id="KW-1133">Transmembrane helix</keyword>
<comment type="caution">
    <text evidence="3">The sequence shown here is derived from an EMBL/GenBank/DDBJ whole genome shotgun (WGS) entry which is preliminary data.</text>
</comment>
<dbReference type="EMBL" id="WTYY01000004">
    <property type="protein sequence ID" value="MXO88987.1"/>
    <property type="molecule type" value="Genomic_DNA"/>
</dbReference>
<accession>A0A844ZQB3</accession>
<keyword evidence="1" id="KW-0472">Membrane</keyword>
<feature type="transmembrane region" description="Helical" evidence="1">
    <location>
        <begin position="270"/>
        <end position="294"/>
    </location>
</feature>
<keyword evidence="2" id="KW-0732">Signal</keyword>
<reference evidence="3 4" key="1">
    <citation type="submission" date="2019-12" db="EMBL/GenBank/DDBJ databases">
        <title>Genomic-based taxomic classification of the family Erythrobacteraceae.</title>
        <authorList>
            <person name="Xu L."/>
        </authorList>
    </citation>
    <scope>NUCLEOTIDE SEQUENCE [LARGE SCALE GENOMIC DNA]</scope>
    <source>
        <strain evidence="3 4">JCM 16339</strain>
    </source>
</reference>
<feature type="transmembrane region" description="Helical" evidence="1">
    <location>
        <begin position="182"/>
        <end position="201"/>
    </location>
</feature>
<organism evidence="3 4">
    <name type="scientific">Alteraurantiacibacter aestuarii</name>
    <dbReference type="NCBI Taxonomy" id="650004"/>
    <lineage>
        <taxon>Bacteria</taxon>
        <taxon>Pseudomonadati</taxon>
        <taxon>Pseudomonadota</taxon>
        <taxon>Alphaproteobacteria</taxon>
        <taxon>Sphingomonadales</taxon>
        <taxon>Erythrobacteraceae</taxon>
        <taxon>Alteraurantiacibacter</taxon>
    </lineage>
</organism>
<evidence type="ECO:0000256" key="2">
    <source>
        <dbReference type="SAM" id="SignalP"/>
    </source>
</evidence>
<dbReference type="OrthoDB" id="9808870at2"/>
<dbReference type="Pfam" id="PF13795">
    <property type="entry name" value="HupE_UreJ_2"/>
    <property type="match status" value="1"/>
</dbReference>
<proteinExistence type="predicted"/>
<feature type="transmembrane region" description="Helical" evidence="1">
    <location>
        <begin position="207"/>
        <end position="226"/>
    </location>
</feature>
<evidence type="ECO:0000256" key="1">
    <source>
        <dbReference type="SAM" id="Phobius"/>
    </source>
</evidence>
<feature type="transmembrane region" description="Helical" evidence="1">
    <location>
        <begin position="157"/>
        <end position="175"/>
    </location>
</feature>
<keyword evidence="1" id="KW-0812">Transmembrane</keyword>
<evidence type="ECO:0000313" key="3">
    <source>
        <dbReference type="EMBL" id="MXO88987.1"/>
    </source>
</evidence>
<evidence type="ECO:0000313" key="4">
    <source>
        <dbReference type="Proteomes" id="UP000435243"/>
    </source>
</evidence>
<feature type="signal peptide" evidence="2">
    <location>
        <begin position="1"/>
        <end position="27"/>
    </location>
</feature>
<keyword evidence="4" id="KW-1185">Reference proteome</keyword>
<sequence length="340" mass="36608">MQRAVLRVLLCLLACMAASLSVIPAKAHDARPVSVLIRELPGDRFALRVRAPDSVTMDNRPHLLPPAGCQPVTIGDEGEGNRATDMIIACTGGVQGREFELVFPIYNPSLSTLYRLEQLGAPTISALLPPSEAVWQVPQEPSRLQLFGDYLRLGMEHIFGGFDHLLFIAGLLIIAATWRRTLIALTGFTVAHSVTLALSTLELVRLPSAPVEAAIALSILFLAAEIVRGRKDSLTYRYPTVVASLFGLLHGFGFASVLREIGIPGAEIGTALLAFNLGVEAGQIVFVAAILGIAALASRLARSQPRLQRVLARPLATRVAAYALGTISVFWLFERVSNFA</sequence>
<feature type="transmembrane region" description="Helical" evidence="1">
    <location>
        <begin position="315"/>
        <end position="333"/>
    </location>
</feature>
<name>A0A844ZQB3_9SPHN</name>
<dbReference type="InterPro" id="IPR032809">
    <property type="entry name" value="Put_HupE_UreJ"/>
</dbReference>
<feature type="transmembrane region" description="Helical" evidence="1">
    <location>
        <begin position="238"/>
        <end position="258"/>
    </location>
</feature>
<feature type="chain" id="PRO_5032921749" evidence="2">
    <location>
        <begin position="28"/>
        <end position="340"/>
    </location>
</feature>
<protein>
    <submittedName>
        <fullName evidence="3">HupE/UreJ family protein</fullName>
    </submittedName>
</protein>
<dbReference type="Proteomes" id="UP000435243">
    <property type="component" value="Unassembled WGS sequence"/>
</dbReference>